<name>A0A810Q8E5_9FIRM</name>
<dbReference type="EMBL" id="AP023420">
    <property type="protein sequence ID" value="BCK84244.1"/>
    <property type="molecule type" value="Genomic_DNA"/>
</dbReference>
<sequence length="59" mass="6603">MKVIHTQTGKHFDIPIKKESRRNCCNSPAARHVSKNADPICKQSNRETFGTQEKPGGQP</sequence>
<dbReference type="Proteomes" id="UP000679848">
    <property type="component" value="Chromosome"/>
</dbReference>
<accession>A0A810Q8E5</accession>
<evidence type="ECO:0000313" key="2">
    <source>
        <dbReference type="EMBL" id="BCK84244.1"/>
    </source>
</evidence>
<evidence type="ECO:0000256" key="1">
    <source>
        <dbReference type="SAM" id="MobiDB-lite"/>
    </source>
</evidence>
<reference evidence="2" key="1">
    <citation type="submission" date="2020-09" db="EMBL/GenBank/DDBJ databases">
        <title>New species isolated from human feces.</title>
        <authorList>
            <person name="Kitahara M."/>
            <person name="Shigeno Y."/>
            <person name="Shime M."/>
            <person name="Matsumoto Y."/>
            <person name="Nakamura S."/>
            <person name="Motooka D."/>
            <person name="Fukuoka S."/>
            <person name="Nishikawa H."/>
            <person name="Benno Y."/>
        </authorList>
    </citation>
    <scope>NUCLEOTIDE SEQUENCE</scope>
    <source>
        <strain evidence="2">MM59</strain>
    </source>
</reference>
<feature type="region of interest" description="Disordered" evidence="1">
    <location>
        <begin position="27"/>
        <end position="59"/>
    </location>
</feature>
<keyword evidence="3" id="KW-1185">Reference proteome</keyword>
<dbReference type="AlphaFoldDB" id="A0A810Q8E5"/>
<organism evidence="2 3">
    <name type="scientific">Pusillibacter faecalis</name>
    <dbReference type="NCBI Taxonomy" id="2714358"/>
    <lineage>
        <taxon>Bacteria</taxon>
        <taxon>Bacillati</taxon>
        <taxon>Bacillota</taxon>
        <taxon>Clostridia</taxon>
        <taxon>Eubacteriales</taxon>
        <taxon>Oscillospiraceae</taxon>
        <taxon>Pusillibacter</taxon>
    </lineage>
</organism>
<gene>
    <name evidence="2" type="ORF">MM59RIKEN_15630</name>
</gene>
<feature type="compositionally biased region" description="Polar residues" evidence="1">
    <location>
        <begin position="42"/>
        <end position="51"/>
    </location>
</feature>
<proteinExistence type="predicted"/>
<evidence type="ECO:0000313" key="3">
    <source>
        <dbReference type="Proteomes" id="UP000679848"/>
    </source>
</evidence>
<protein>
    <submittedName>
        <fullName evidence="2">Uncharacterized protein</fullName>
    </submittedName>
</protein>
<dbReference type="KEGG" id="pfaa:MM59RIKEN_15630"/>